<evidence type="ECO:0000313" key="2">
    <source>
        <dbReference type="Proteomes" id="UP001293254"/>
    </source>
</evidence>
<reference evidence="1" key="2">
    <citation type="journal article" date="2024" name="Plant">
        <title>Genomic evolution and insights into agronomic trait innovations of Sesamum species.</title>
        <authorList>
            <person name="Miao H."/>
            <person name="Wang L."/>
            <person name="Qu L."/>
            <person name="Liu H."/>
            <person name="Sun Y."/>
            <person name="Le M."/>
            <person name="Wang Q."/>
            <person name="Wei S."/>
            <person name="Zheng Y."/>
            <person name="Lin W."/>
            <person name="Duan Y."/>
            <person name="Cao H."/>
            <person name="Xiong S."/>
            <person name="Wang X."/>
            <person name="Wei L."/>
            <person name="Li C."/>
            <person name="Ma Q."/>
            <person name="Ju M."/>
            <person name="Zhao R."/>
            <person name="Li G."/>
            <person name="Mu C."/>
            <person name="Tian Q."/>
            <person name="Mei H."/>
            <person name="Zhang T."/>
            <person name="Gao T."/>
            <person name="Zhang H."/>
        </authorList>
    </citation>
    <scope>NUCLEOTIDE SEQUENCE</scope>
    <source>
        <strain evidence="1">3651</strain>
    </source>
</reference>
<dbReference type="AlphaFoldDB" id="A0AAE1Y4X3"/>
<accession>A0AAE1Y4X3</accession>
<protein>
    <submittedName>
        <fullName evidence="1">Uncharacterized protein</fullName>
    </submittedName>
</protein>
<gene>
    <name evidence="1" type="ORF">Salat_1945900</name>
</gene>
<name>A0AAE1Y4X3_9LAMI</name>
<keyword evidence="2" id="KW-1185">Reference proteome</keyword>
<dbReference type="Proteomes" id="UP001293254">
    <property type="component" value="Unassembled WGS sequence"/>
</dbReference>
<proteinExistence type="predicted"/>
<reference evidence="1" key="1">
    <citation type="submission" date="2020-06" db="EMBL/GenBank/DDBJ databases">
        <authorList>
            <person name="Li T."/>
            <person name="Hu X."/>
            <person name="Zhang T."/>
            <person name="Song X."/>
            <person name="Zhang H."/>
            <person name="Dai N."/>
            <person name="Sheng W."/>
            <person name="Hou X."/>
            <person name="Wei L."/>
        </authorList>
    </citation>
    <scope>NUCLEOTIDE SEQUENCE</scope>
    <source>
        <strain evidence="1">3651</strain>
        <tissue evidence="1">Leaf</tissue>
    </source>
</reference>
<comment type="caution">
    <text evidence="1">The sequence shown here is derived from an EMBL/GenBank/DDBJ whole genome shotgun (WGS) entry which is preliminary data.</text>
</comment>
<organism evidence="1 2">
    <name type="scientific">Sesamum alatum</name>
    <dbReference type="NCBI Taxonomy" id="300844"/>
    <lineage>
        <taxon>Eukaryota</taxon>
        <taxon>Viridiplantae</taxon>
        <taxon>Streptophyta</taxon>
        <taxon>Embryophyta</taxon>
        <taxon>Tracheophyta</taxon>
        <taxon>Spermatophyta</taxon>
        <taxon>Magnoliopsida</taxon>
        <taxon>eudicotyledons</taxon>
        <taxon>Gunneridae</taxon>
        <taxon>Pentapetalae</taxon>
        <taxon>asterids</taxon>
        <taxon>lamiids</taxon>
        <taxon>Lamiales</taxon>
        <taxon>Pedaliaceae</taxon>
        <taxon>Sesamum</taxon>
    </lineage>
</organism>
<evidence type="ECO:0000313" key="1">
    <source>
        <dbReference type="EMBL" id="KAK4423630.1"/>
    </source>
</evidence>
<dbReference type="EMBL" id="JACGWO010000007">
    <property type="protein sequence ID" value="KAK4423630.1"/>
    <property type="molecule type" value="Genomic_DNA"/>
</dbReference>
<sequence>MPSALCDALPLEIWVLGIPGEATPGEGVLDGVDTVEGGGSAVRIPGGAGGDSEDGGDCDIGVGFDDGGGESDGGGVAPKLGGGTFAGGEGELSWDLGGGGVGELFRCWGGGGELSGDFVEGGGGAFFGGLGEGGGGLPGDLDDGGGGGLVFGGGGELGEAVGAGDESADGSVDLFGGCEVGVGLEACAGGLECGGAGGLECGGAGGLECGGAGGLTDGDVVLAEGDGGGDDSGDEAAMAGVDEDVEYGFTLMEEGIVGAERRDNNYMCTRRWRVSEEANGEYGKGDRCLTSLLIYFHHFYPNIDKSFRISIPYA</sequence>